<keyword evidence="3" id="KW-1185">Reference proteome</keyword>
<comment type="caution">
    <text evidence="2">The sequence shown here is derived from an EMBL/GenBank/DDBJ whole genome shotgun (WGS) entry which is preliminary data.</text>
</comment>
<dbReference type="AlphaFoldDB" id="A0A1R3GJF8"/>
<protein>
    <submittedName>
        <fullName evidence="2">Uncharacterized protein</fullName>
    </submittedName>
</protein>
<evidence type="ECO:0000313" key="2">
    <source>
        <dbReference type="EMBL" id="OMO58150.1"/>
    </source>
</evidence>
<proteinExistence type="predicted"/>
<accession>A0A1R3GJF8</accession>
<reference evidence="3" key="1">
    <citation type="submission" date="2013-09" db="EMBL/GenBank/DDBJ databases">
        <title>Corchorus olitorius genome sequencing.</title>
        <authorList>
            <person name="Alam M."/>
            <person name="Haque M.S."/>
            <person name="Islam M.S."/>
            <person name="Emdad E.M."/>
            <person name="Islam M.M."/>
            <person name="Ahmed B."/>
            <person name="Halim A."/>
            <person name="Hossen Q.M.M."/>
            <person name="Hossain M.Z."/>
            <person name="Ahmed R."/>
            <person name="Khan M.M."/>
            <person name="Islam R."/>
            <person name="Rashid M.M."/>
            <person name="Khan S.A."/>
            <person name="Rahman M.S."/>
            <person name="Alam M."/>
            <person name="Yahiya A.S."/>
            <person name="Khan M.S."/>
            <person name="Azam M.S."/>
            <person name="Haque T."/>
            <person name="Lashkar M.Z.H."/>
            <person name="Akhand A.I."/>
            <person name="Morshed G."/>
            <person name="Roy S."/>
            <person name="Uddin K.S."/>
            <person name="Rabeya T."/>
            <person name="Hossain A.S."/>
            <person name="Chowdhury A."/>
            <person name="Snigdha A.R."/>
            <person name="Mortoza M.S."/>
            <person name="Matin S.A."/>
            <person name="Hoque S.M.E."/>
            <person name="Islam M.K."/>
            <person name="Roy D.K."/>
            <person name="Haider R."/>
            <person name="Moosa M.M."/>
            <person name="Elias S.M."/>
            <person name="Hasan A.M."/>
            <person name="Jahan S."/>
            <person name="Shafiuddin M."/>
            <person name="Mahmood N."/>
            <person name="Shommy N.S."/>
        </authorList>
    </citation>
    <scope>NUCLEOTIDE SEQUENCE [LARGE SCALE GENOMIC DNA]</scope>
    <source>
        <strain evidence="3">cv. O-4</strain>
    </source>
</reference>
<evidence type="ECO:0000313" key="3">
    <source>
        <dbReference type="Proteomes" id="UP000187203"/>
    </source>
</evidence>
<organism evidence="2 3">
    <name type="scientific">Corchorus olitorius</name>
    <dbReference type="NCBI Taxonomy" id="93759"/>
    <lineage>
        <taxon>Eukaryota</taxon>
        <taxon>Viridiplantae</taxon>
        <taxon>Streptophyta</taxon>
        <taxon>Embryophyta</taxon>
        <taxon>Tracheophyta</taxon>
        <taxon>Spermatophyta</taxon>
        <taxon>Magnoliopsida</taxon>
        <taxon>eudicotyledons</taxon>
        <taxon>Gunneridae</taxon>
        <taxon>Pentapetalae</taxon>
        <taxon>rosids</taxon>
        <taxon>malvids</taxon>
        <taxon>Malvales</taxon>
        <taxon>Malvaceae</taxon>
        <taxon>Grewioideae</taxon>
        <taxon>Apeibeae</taxon>
        <taxon>Corchorus</taxon>
    </lineage>
</organism>
<gene>
    <name evidence="2" type="ORF">COLO4_34828</name>
</gene>
<evidence type="ECO:0000256" key="1">
    <source>
        <dbReference type="SAM" id="Phobius"/>
    </source>
</evidence>
<dbReference type="EMBL" id="AWUE01022448">
    <property type="protein sequence ID" value="OMO58150.1"/>
    <property type="molecule type" value="Genomic_DNA"/>
</dbReference>
<keyword evidence="1" id="KW-0472">Membrane</keyword>
<dbReference type="Proteomes" id="UP000187203">
    <property type="component" value="Unassembled WGS sequence"/>
</dbReference>
<keyword evidence="1" id="KW-0812">Transmembrane</keyword>
<sequence>MTWWNKKAARQQARQAEKKLLRRLLLTNQLENAKPPIDSWRTILIDLAKEGIKLGVQKSITYFMVGIGVGSGFFWNGLFKRLGLSRAPEIATEWQSATEVWNKHREALDKKMA</sequence>
<name>A0A1R3GJF8_9ROSI</name>
<keyword evidence="1" id="KW-1133">Transmembrane helix</keyword>
<feature type="transmembrane region" description="Helical" evidence="1">
    <location>
        <begin position="60"/>
        <end position="79"/>
    </location>
</feature>